<feature type="domain" description="Solute-binding protein family 3/N-terminal" evidence="17">
    <location>
        <begin position="457"/>
        <end position="800"/>
    </location>
</feature>
<keyword evidence="16" id="KW-0732">Signal</keyword>
<keyword evidence="4 15" id="KW-0812">Transmembrane</keyword>
<dbReference type="InterPro" id="IPR001828">
    <property type="entry name" value="ANF_lig-bd_rcpt"/>
</dbReference>
<keyword evidence="7" id="KW-0406">Ion transport</keyword>
<evidence type="ECO:0000256" key="7">
    <source>
        <dbReference type="ARBA" id="ARBA00023065"/>
    </source>
</evidence>
<evidence type="ECO:0000313" key="21">
    <source>
        <dbReference type="RefSeq" id="XP_006814677.1"/>
    </source>
</evidence>
<dbReference type="GeneID" id="102808991"/>
<feature type="chain" id="PRO_5046685940" evidence="16">
    <location>
        <begin position="31"/>
        <end position="871"/>
    </location>
</feature>
<dbReference type="InterPro" id="IPR028082">
    <property type="entry name" value="Peripla_BP_I"/>
</dbReference>
<evidence type="ECO:0000256" key="8">
    <source>
        <dbReference type="ARBA" id="ARBA00023136"/>
    </source>
</evidence>
<keyword evidence="11" id="KW-0628">Postsynaptic cell membrane</keyword>
<evidence type="ECO:0000256" key="11">
    <source>
        <dbReference type="ARBA" id="ARBA00023257"/>
    </source>
</evidence>
<feature type="transmembrane region" description="Helical" evidence="15">
    <location>
        <begin position="632"/>
        <end position="654"/>
    </location>
</feature>
<dbReference type="SMART" id="SM00918">
    <property type="entry name" value="Lig_chan-Glu_bd"/>
    <property type="match status" value="1"/>
</dbReference>
<keyword evidence="5 15" id="KW-1133">Transmembrane helix</keyword>
<feature type="signal peptide" evidence="16">
    <location>
        <begin position="1"/>
        <end position="30"/>
    </location>
</feature>
<dbReference type="Pfam" id="PF00060">
    <property type="entry name" value="Lig_chan"/>
    <property type="match status" value="1"/>
</dbReference>
<dbReference type="SMART" id="SM00079">
    <property type="entry name" value="PBPe"/>
    <property type="match status" value="1"/>
</dbReference>
<evidence type="ECO:0000259" key="19">
    <source>
        <dbReference type="SMART" id="SM00918"/>
    </source>
</evidence>
<sequence>MERTTDGREHGHRVLFLLLVIGQIASLALATSSQTGQRANLVEANDTWKDTIRLGAIVTNNRHEEIIRQRLAEWEATSNFSSLISVQLSATYVNASEHIDIVKNVCNMLLPMGVTSIIAAIDGEEYRDSYIANRLISLVSRYLTVPILSANMGVLSSNVYRDDTMPFLQIGATLVQQCRAMMAFLEYHSWYHFSIVTSTATPDYKEFMTILVSLTAEISNDDSHNTTWEVCKSFPLDLQGNITSQFWEIDDHDCQILLVYASHEEAKQIFSYASEYNLLGYGYVWLVTEPVFGKDMNEVPDEFPTGLLGVKFYSRDYNDDVSIKDATSIYLNGLETYLSAHNHLPVINEENCSDDIHRDRKNNTSMYYFQKTVVKAGLKEKHIAFDKEGFLKNAKIVLMNLDSRRRWKEVGVALKDKVVVDGVTWIGDNKVKPADLTQHRMMRVTTIAEESFVRDYFYQCCVGLCVDILEQLSKDLEFNFELHVVDDFSFGSPKGNGSWNGMIGEVMDGKADAAIASMQATKARAEVVDLSVAFMETGISIMTKKSEGIVPSDAFLAPFDYGVWCFLTLFTVNLVAIVIFMFECLSPGGYDRNIWEPRPSRFTLGSSFWIVWALLFNNTVPLKPPKSYTAKFMTNMWGCFCLIFIAMYTANLVAHLIQEKRHDIISGFTDPKILRPLDFKPSLRYATVTDTMVEDYIERTNDEMATYMKQFAVSNASAAVKKLKNGELDAFIYGAAMLRHQAAKDKDCELRVVGDTVAHSGYIMAMTKGSHWKEPINRQILKYIDTGFLQGIADKWMTNVCNDKRENKRQPLGIVHSSGVFLLLLGGCIVSVFVFFAEHYFYKRLRERFKKKVKKRELVSLVAQVMMKWYM</sequence>
<feature type="transmembrane region" description="Helical" evidence="15">
    <location>
        <begin position="561"/>
        <end position="582"/>
    </location>
</feature>
<evidence type="ECO:0000256" key="16">
    <source>
        <dbReference type="SAM" id="SignalP"/>
    </source>
</evidence>
<keyword evidence="9" id="KW-0675">Receptor</keyword>
<dbReference type="Gene3D" id="3.40.50.2300">
    <property type="match status" value="2"/>
</dbReference>
<evidence type="ECO:0000256" key="3">
    <source>
        <dbReference type="ARBA" id="ARBA00022475"/>
    </source>
</evidence>
<dbReference type="RefSeq" id="XP_006814677.1">
    <property type="nucleotide sequence ID" value="XM_006814614.1"/>
</dbReference>
<proteinExistence type="predicted"/>
<reference evidence="21" key="1">
    <citation type="submission" date="2025-08" db="UniProtKB">
        <authorList>
            <consortium name="RefSeq"/>
        </authorList>
    </citation>
    <scope>IDENTIFICATION</scope>
    <source>
        <tissue evidence="21">Testes</tissue>
    </source>
</reference>
<evidence type="ECO:0000256" key="5">
    <source>
        <dbReference type="ARBA" id="ARBA00022989"/>
    </source>
</evidence>
<dbReference type="InterPro" id="IPR001320">
    <property type="entry name" value="Iontro_rcpt_C"/>
</dbReference>
<comment type="subcellular location">
    <subcellularLocation>
        <location evidence="1">Cell membrane</location>
        <topology evidence="1">Multi-pass membrane protein</topology>
    </subcellularLocation>
    <subcellularLocation>
        <location evidence="14">Postsynaptic cell membrane</location>
    </subcellularLocation>
</comment>
<evidence type="ECO:0000256" key="6">
    <source>
        <dbReference type="ARBA" id="ARBA00023018"/>
    </source>
</evidence>
<feature type="domain" description="Ionotropic glutamate receptor L-glutamate and glycine-binding" evidence="19">
    <location>
        <begin position="449"/>
        <end position="508"/>
    </location>
</feature>
<dbReference type="PANTHER" id="PTHR18966">
    <property type="entry name" value="IONOTROPIC GLUTAMATE RECEPTOR"/>
    <property type="match status" value="1"/>
</dbReference>
<evidence type="ECO:0000256" key="13">
    <source>
        <dbReference type="ARBA" id="ARBA00023303"/>
    </source>
</evidence>
<dbReference type="Pfam" id="PF01094">
    <property type="entry name" value="ANF_receptor"/>
    <property type="match status" value="1"/>
</dbReference>
<organism evidence="20 21">
    <name type="scientific">Saccoglossus kowalevskii</name>
    <name type="common">Acorn worm</name>
    <dbReference type="NCBI Taxonomy" id="10224"/>
    <lineage>
        <taxon>Eukaryota</taxon>
        <taxon>Metazoa</taxon>
        <taxon>Hemichordata</taxon>
        <taxon>Enteropneusta</taxon>
        <taxon>Harrimaniidae</taxon>
        <taxon>Saccoglossus</taxon>
    </lineage>
</organism>
<feature type="domain" description="Ionotropic glutamate receptor C-terminal" evidence="18">
    <location>
        <begin position="441"/>
        <end position="799"/>
    </location>
</feature>
<dbReference type="SUPFAM" id="SSF53850">
    <property type="entry name" value="Periplasmic binding protein-like II"/>
    <property type="match status" value="1"/>
</dbReference>
<keyword evidence="3" id="KW-1003">Cell membrane</keyword>
<accession>A0ABM0M3T6</accession>
<evidence type="ECO:0000256" key="1">
    <source>
        <dbReference type="ARBA" id="ARBA00004651"/>
    </source>
</evidence>
<dbReference type="Proteomes" id="UP000694865">
    <property type="component" value="Unplaced"/>
</dbReference>
<feature type="transmembrane region" description="Helical" evidence="15">
    <location>
        <begin position="814"/>
        <end position="837"/>
    </location>
</feature>
<dbReference type="PRINTS" id="PR00177">
    <property type="entry name" value="NMDARECEPTOR"/>
</dbReference>
<evidence type="ECO:0000256" key="15">
    <source>
        <dbReference type="SAM" id="Phobius"/>
    </source>
</evidence>
<feature type="transmembrane region" description="Helical" evidence="15">
    <location>
        <begin position="602"/>
        <end position="620"/>
    </location>
</feature>
<protein>
    <submittedName>
        <fullName evidence="21">Glutamate receptor ionotropic, NMDA 2B-like</fullName>
    </submittedName>
</protein>
<evidence type="ECO:0000256" key="12">
    <source>
        <dbReference type="ARBA" id="ARBA00023286"/>
    </source>
</evidence>
<keyword evidence="6" id="KW-0770">Synapse</keyword>
<dbReference type="SMART" id="SM00062">
    <property type="entry name" value="PBPb"/>
    <property type="match status" value="1"/>
</dbReference>
<name>A0ABM0M3T6_SACKO</name>
<evidence type="ECO:0000256" key="9">
    <source>
        <dbReference type="ARBA" id="ARBA00023170"/>
    </source>
</evidence>
<evidence type="ECO:0000256" key="4">
    <source>
        <dbReference type="ARBA" id="ARBA00022692"/>
    </source>
</evidence>
<dbReference type="InterPro" id="IPR015683">
    <property type="entry name" value="Ionotropic_Glu_rcpt"/>
</dbReference>
<keyword evidence="10" id="KW-0325">Glycoprotein</keyword>
<evidence type="ECO:0000256" key="14">
    <source>
        <dbReference type="ARBA" id="ARBA00034100"/>
    </source>
</evidence>
<evidence type="ECO:0000313" key="20">
    <source>
        <dbReference type="Proteomes" id="UP000694865"/>
    </source>
</evidence>
<keyword evidence="20" id="KW-1185">Reference proteome</keyword>
<dbReference type="SUPFAM" id="SSF53822">
    <property type="entry name" value="Periplasmic binding protein-like I"/>
    <property type="match status" value="1"/>
</dbReference>
<evidence type="ECO:0000259" key="17">
    <source>
        <dbReference type="SMART" id="SM00062"/>
    </source>
</evidence>
<dbReference type="InterPro" id="IPR001508">
    <property type="entry name" value="Iono_Glu_rcpt_met"/>
</dbReference>
<dbReference type="Gene3D" id="3.40.190.10">
    <property type="entry name" value="Periplasmic binding protein-like II"/>
    <property type="match status" value="2"/>
</dbReference>
<evidence type="ECO:0000259" key="18">
    <source>
        <dbReference type="SMART" id="SM00079"/>
    </source>
</evidence>
<gene>
    <name evidence="21" type="primary">LOC102808991</name>
</gene>
<dbReference type="InterPro" id="IPR001638">
    <property type="entry name" value="Solute-binding_3/MltF_N"/>
</dbReference>
<dbReference type="Pfam" id="PF10613">
    <property type="entry name" value="Lig_chan-Glu_bd"/>
    <property type="match status" value="1"/>
</dbReference>
<keyword evidence="8 15" id="KW-0472">Membrane</keyword>
<keyword evidence="2" id="KW-0813">Transport</keyword>
<keyword evidence="13" id="KW-0407">Ion channel</keyword>
<dbReference type="InterPro" id="IPR019594">
    <property type="entry name" value="Glu/Gly-bd"/>
</dbReference>
<evidence type="ECO:0000256" key="2">
    <source>
        <dbReference type="ARBA" id="ARBA00022448"/>
    </source>
</evidence>
<evidence type="ECO:0000256" key="10">
    <source>
        <dbReference type="ARBA" id="ARBA00023180"/>
    </source>
</evidence>
<keyword evidence="12" id="KW-1071">Ligand-gated ion channel</keyword>
<dbReference type="Gene3D" id="1.10.287.70">
    <property type="match status" value="1"/>
</dbReference>